<sequence length="122" mass="13643">MDDSGVHLDRDASQFCQSVIDTPYGSQSVGAERCDDSRYEVSCDSSLDIRCWEQPAFWTPTPKVKRAKYHRRSSVSDVVPNGIYAIRTMFLTVSQGTNSGHMMIEFQSVVGKCKQDTMHSVG</sequence>
<dbReference type="AlphaFoldDB" id="A0AAD9NHZ2"/>
<dbReference type="Proteomes" id="UP001208570">
    <property type="component" value="Unassembled WGS sequence"/>
</dbReference>
<reference evidence="1" key="1">
    <citation type="journal article" date="2023" name="Mol. Biol. Evol.">
        <title>Third-Generation Sequencing Reveals the Adaptive Role of the Epigenome in Three Deep-Sea Polychaetes.</title>
        <authorList>
            <person name="Perez M."/>
            <person name="Aroh O."/>
            <person name="Sun Y."/>
            <person name="Lan Y."/>
            <person name="Juniper S.K."/>
            <person name="Young C.R."/>
            <person name="Angers B."/>
            <person name="Qian P.Y."/>
        </authorList>
    </citation>
    <scope>NUCLEOTIDE SEQUENCE</scope>
    <source>
        <strain evidence="1">P08H-3</strain>
    </source>
</reference>
<dbReference type="EMBL" id="JAODUP010000023">
    <property type="protein sequence ID" value="KAK2167844.1"/>
    <property type="molecule type" value="Genomic_DNA"/>
</dbReference>
<organism evidence="1 2">
    <name type="scientific">Paralvinella palmiformis</name>
    <dbReference type="NCBI Taxonomy" id="53620"/>
    <lineage>
        <taxon>Eukaryota</taxon>
        <taxon>Metazoa</taxon>
        <taxon>Spiralia</taxon>
        <taxon>Lophotrochozoa</taxon>
        <taxon>Annelida</taxon>
        <taxon>Polychaeta</taxon>
        <taxon>Sedentaria</taxon>
        <taxon>Canalipalpata</taxon>
        <taxon>Terebellida</taxon>
        <taxon>Terebelliformia</taxon>
        <taxon>Alvinellidae</taxon>
        <taxon>Paralvinella</taxon>
    </lineage>
</organism>
<gene>
    <name evidence="1" type="ORF">LSH36_23g06027</name>
</gene>
<name>A0AAD9NHZ2_9ANNE</name>
<proteinExistence type="predicted"/>
<protein>
    <submittedName>
        <fullName evidence="1">Uncharacterized protein</fullName>
    </submittedName>
</protein>
<accession>A0AAD9NHZ2</accession>
<evidence type="ECO:0000313" key="2">
    <source>
        <dbReference type="Proteomes" id="UP001208570"/>
    </source>
</evidence>
<evidence type="ECO:0000313" key="1">
    <source>
        <dbReference type="EMBL" id="KAK2167844.1"/>
    </source>
</evidence>
<keyword evidence="2" id="KW-1185">Reference proteome</keyword>
<comment type="caution">
    <text evidence="1">The sequence shown here is derived from an EMBL/GenBank/DDBJ whole genome shotgun (WGS) entry which is preliminary data.</text>
</comment>